<keyword evidence="2" id="KW-0805">Transcription regulation</keyword>
<sequence>MSIVKLFKSRQVPADRFERLVAPHVNTLYRFAFRLCQNVDDSEELVQLLLTRLFSKLDTLEQVESLSPWLTRSIYNLYVDTYRKKQRTLAIISPEEMPENIVSDEKTPYENTELTQDQETINIALQQLNERQRLVILLHDAEGYTLTELSDILQTPIGTLKSRLHRGRSHLRELTKMELNGGQGRDIDREEMS</sequence>
<dbReference type="Gene3D" id="1.10.10.10">
    <property type="entry name" value="Winged helix-like DNA-binding domain superfamily/Winged helix DNA-binding domain"/>
    <property type="match status" value="1"/>
</dbReference>
<dbReference type="SUPFAM" id="SSF88659">
    <property type="entry name" value="Sigma3 and sigma4 domains of RNA polymerase sigma factors"/>
    <property type="match status" value="1"/>
</dbReference>
<dbReference type="Pfam" id="PF08281">
    <property type="entry name" value="Sigma70_r4_2"/>
    <property type="match status" value="1"/>
</dbReference>
<gene>
    <name evidence="7" type="ORF">MNBD_GAMMA05-2599</name>
</gene>
<comment type="similarity">
    <text evidence="1">Belongs to the sigma-70 factor family. ECF subfamily.</text>
</comment>
<proteinExistence type="inferred from homology"/>
<dbReference type="SUPFAM" id="SSF88946">
    <property type="entry name" value="Sigma2 domain of RNA polymerase sigma factors"/>
    <property type="match status" value="1"/>
</dbReference>
<keyword evidence="3" id="KW-0731">Sigma factor</keyword>
<feature type="domain" description="RNA polymerase sigma-70 region 2" evidence="5">
    <location>
        <begin position="20"/>
        <end position="88"/>
    </location>
</feature>
<dbReference type="GO" id="GO:0006352">
    <property type="term" value="P:DNA-templated transcription initiation"/>
    <property type="evidence" value="ECO:0007669"/>
    <property type="project" value="InterPro"/>
</dbReference>
<dbReference type="Pfam" id="PF04542">
    <property type="entry name" value="Sigma70_r2"/>
    <property type="match status" value="1"/>
</dbReference>
<dbReference type="GO" id="GO:0003677">
    <property type="term" value="F:DNA binding"/>
    <property type="evidence" value="ECO:0007669"/>
    <property type="project" value="InterPro"/>
</dbReference>
<evidence type="ECO:0000313" key="7">
    <source>
        <dbReference type="EMBL" id="VAW50671.1"/>
    </source>
</evidence>
<organism evidence="7">
    <name type="scientific">hydrothermal vent metagenome</name>
    <dbReference type="NCBI Taxonomy" id="652676"/>
    <lineage>
        <taxon>unclassified sequences</taxon>
        <taxon>metagenomes</taxon>
        <taxon>ecological metagenomes</taxon>
    </lineage>
</organism>
<evidence type="ECO:0008006" key="8">
    <source>
        <dbReference type="Google" id="ProtNLM"/>
    </source>
</evidence>
<dbReference type="InterPro" id="IPR013249">
    <property type="entry name" value="RNA_pol_sigma70_r4_t2"/>
</dbReference>
<dbReference type="InterPro" id="IPR007627">
    <property type="entry name" value="RNA_pol_sigma70_r2"/>
</dbReference>
<dbReference type="AlphaFoldDB" id="A0A3B0W5V9"/>
<evidence type="ECO:0000256" key="3">
    <source>
        <dbReference type="ARBA" id="ARBA00023082"/>
    </source>
</evidence>
<dbReference type="InterPro" id="IPR014284">
    <property type="entry name" value="RNA_pol_sigma-70_dom"/>
</dbReference>
<accession>A0A3B0W5V9</accession>
<dbReference type="InterPro" id="IPR013324">
    <property type="entry name" value="RNA_pol_sigma_r3/r4-like"/>
</dbReference>
<dbReference type="EMBL" id="UOFE01000006">
    <property type="protein sequence ID" value="VAW50671.1"/>
    <property type="molecule type" value="Genomic_DNA"/>
</dbReference>
<dbReference type="Gene3D" id="1.10.1740.10">
    <property type="match status" value="1"/>
</dbReference>
<reference evidence="7" key="1">
    <citation type="submission" date="2018-06" db="EMBL/GenBank/DDBJ databases">
        <authorList>
            <person name="Zhirakovskaya E."/>
        </authorList>
    </citation>
    <scope>NUCLEOTIDE SEQUENCE</scope>
</reference>
<dbReference type="CDD" id="cd06171">
    <property type="entry name" value="Sigma70_r4"/>
    <property type="match status" value="1"/>
</dbReference>
<dbReference type="InterPro" id="IPR036388">
    <property type="entry name" value="WH-like_DNA-bd_sf"/>
</dbReference>
<keyword evidence="4" id="KW-0804">Transcription</keyword>
<dbReference type="PANTHER" id="PTHR43133">
    <property type="entry name" value="RNA POLYMERASE ECF-TYPE SIGMA FACTO"/>
    <property type="match status" value="1"/>
</dbReference>
<dbReference type="NCBIfam" id="TIGR02937">
    <property type="entry name" value="sigma70-ECF"/>
    <property type="match status" value="1"/>
</dbReference>
<name>A0A3B0W5V9_9ZZZZ</name>
<evidence type="ECO:0000256" key="1">
    <source>
        <dbReference type="ARBA" id="ARBA00010641"/>
    </source>
</evidence>
<dbReference type="InterPro" id="IPR013325">
    <property type="entry name" value="RNA_pol_sigma_r2"/>
</dbReference>
<dbReference type="GO" id="GO:0016987">
    <property type="term" value="F:sigma factor activity"/>
    <property type="evidence" value="ECO:0007669"/>
    <property type="project" value="UniProtKB-KW"/>
</dbReference>
<evidence type="ECO:0000259" key="5">
    <source>
        <dbReference type="Pfam" id="PF04542"/>
    </source>
</evidence>
<evidence type="ECO:0000259" key="6">
    <source>
        <dbReference type="Pfam" id="PF08281"/>
    </source>
</evidence>
<feature type="domain" description="RNA polymerase sigma factor 70 region 4 type 2" evidence="6">
    <location>
        <begin position="124"/>
        <end position="171"/>
    </location>
</feature>
<evidence type="ECO:0000256" key="4">
    <source>
        <dbReference type="ARBA" id="ARBA00023163"/>
    </source>
</evidence>
<protein>
    <recommendedName>
        <fullName evidence="8">RNA polymerase sigma factor</fullName>
    </recommendedName>
</protein>
<dbReference type="PANTHER" id="PTHR43133:SF25">
    <property type="entry name" value="RNA POLYMERASE SIGMA FACTOR RFAY-RELATED"/>
    <property type="match status" value="1"/>
</dbReference>
<evidence type="ECO:0000256" key="2">
    <source>
        <dbReference type="ARBA" id="ARBA00023015"/>
    </source>
</evidence>
<dbReference type="InterPro" id="IPR039425">
    <property type="entry name" value="RNA_pol_sigma-70-like"/>
</dbReference>